<organism evidence="1 2">
    <name type="scientific">Aureobasidium subglaciale (strain EXF-2481)</name>
    <name type="common">Aureobasidium pullulans var. subglaciale</name>
    <dbReference type="NCBI Taxonomy" id="1043005"/>
    <lineage>
        <taxon>Eukaryota</taxon>
        <taxon>Fungi</taxon>
        <taxon>Dikarya</taxon>
        <taxon>Ascomycota</taxon>
        <taxon>Pezizomycotina</taxon>
        <taxon>Dothideomycetes</taxon>
        <taxon>Dothideomycetidae</taxon>
        <taxon>Dothideales</taxon>
        <taxon>Saccotheciaceae</taxon>
        <taxon>Aureobasidium</taxon>
    </lineage>
</organism>
<evidence type="ECO:0000313" key="2">
    <source>
        <dbReference type="Proteomes" id="UP000030641"/>
    </source>
</evidence>
<reference evidence="1 2" key="1">
    <citation type="journal article" date="2014" name="BMC Genomics">
        <title>Genome sequencing of four Aureobasidium pullulans varieties: biotechnological potential, stress tolerance, and description of new species.</title>
        <authorList>
            <person name="Gostin Ar C."/>
            <person name="Ohm R.A."/>
            <person name="Kogej T."/>
            <person name="Sonjak S."/>
            <person name="Turk M."/>
            <person name="Zajc J."/>
            <person name="Zalar P."/>
            <person name="Grube M."/>
            <person name="Sun H."/>
            <person name="Han J."/>
            <person name="Sharma A."/>
            <person name="Chiniquy J."/>
            <person name="Ngan C.Y."/>
            <person name="Lipzen A."/>
            <person name="Barry K."/>
            <person name="Grigoriev I.V."/>
            <person name="Gunde-Cimerman N."/>
        </authorList>
    </citation>
    <scope>NUCLEOTIDE SEQUENCE [LARGE SCALE GENOMIC DNA]</scope>
    <source>
        <strain evidence="1 2">EXF-2481</strain>
    </source>
</reference>
<keyword evidence="2" id="KW-1185">Reference proteome</keyword>
<evidence type="ECO:0000313" key="1">
    <source>
        <dbReference type="EMBL" id="KEQ90714.1"/>
    </source>
</evidence>
<dbReference type="InParanoid" id="A0A074Y447"/>
<name>A0A074Y447_AURSE</name>
<dbReference type="AlphaFoldDB" id="A0A074Y447"/>
<dbReference type="GeneID" id="25367757"/>
<sequence>MTAVRRRPSIRAVPFSLPVPSCGAIPVSNPQFERRNIGPTKAKYGLAAIRTDPLGFARDATAFSHDRDCEVAVHLEWIY</sequence>
<dbReference type="Proteomes" id="UP000030641">
    <property type="component" value="Unassembled WGS sequence"/>
</dbReference>
<dbReference type="HOGENOM" id="CLU_2605641_0_0_1"/>
<gene>
    <name evidence="1" type="ORF">AUEXF2481DRAFT_44765</name>
</gene>
<dbReference type="RefSeq" id="XP_013339222.1">
    <property type="nucleotide sequence ID" value="XM_013483768.1"/>
</dbReference>
<accession>A0A074Y447</accession>
<dbReference type="EMBL" id="KL584786">
    <property type="protein sequence ID" value="KEQ90714.1"/>
    <property type="molecule type" value="Genomic_DNA"/>
</dbReference>
<protein>
    <submittedName>
        <fullName evidence="1">Uncharacterized protein</fullName>
    </submittedName>
</protein>
<proteinExistence type="predicted"/>